<dbReference type="InterPro" id="IPR013103">
    <property type="entry name" value="RVT_2"/>
</dbReference>
<proteinExistence type="predicted"/>
<dbReference type="Pfam" id="PF07727">
    <property type="entry name" value="RVT_2"/>
    <property type="match status" value="1"/>
</dbReference>
<organism evidence="3 4">
    <name type="scientific">Gossypium anomalum</name>
    <dbReference type="NCBI Taxonomy" id="47600"/>
    <lineage>
        <taxon>Eukaryota</taxon>
        <taxon>Viridiplantae</taxon>
        <taxon>Streptophyta</taxon>
        <taxon>Embryophyta</taxon>
        <taxon>Tracheophyta</taxon>
        <taxon>Spermatophyta</taxon>
        <taxon>Magnoliopsida</taxon>
        <taxon>eudicotyledons</taxon>
        <taxon>Gunneridae</taxon>
        <taxon>Pentapetalae</taxon>
        <taxon>rosids</taxon>
        <taxon>malvids</taxon>
        <taxon>Malvales</taxon>
        <taxon>Malvaceae</taxon>
        <taxon>Malvoideae</taxon>
        <taxon>Gossypium</taxon>
    </lineage>
</organism>
<keyword evidence="4" id="KW-1185">Reference proteome</keyword>
<evidence type="ECO:0000313" key="4">
    <source>
        <dbReference type="Proteomes" id="UP000701853"/>
    </source>
</evidence>
<dbReference type="OrthoDB" id="414945at2759"/>
<comment type="caution">
    <text evidence="3">The sequence shown here is derived from an EMBL/GenBank/DDBJ whole genome shotgun (WGS) entry which is preliminary data.</text>
</comment>
<dbReference type="EMBL" id="JAHUZN010000013">
    <property type="protein sequence ID" value="KAG8471937.1"/>
    <property type="molecule type" value="Genomic_DNA"/>
</dbReference>
<sequence length="797" mass="89654">MVRVQFGYSIKALQSDGGGEYRSLSKELARLGIQHRVTCPHTLEQNGVAERKYRQIVDVGLTLLAQAGLPLEFWYYAFSHGVHLINRLPTPVLHNQSPYEMLYQVRPSYSYLRVFGFACYPCLRPIIDISWSFGPVNVCFLEWCQIKKGYRCIASCGRVFVSRHVTFDEACFPFKQDSSFGSSFQSVQSFQHQSRLPVVLGNTSPPTVSPHEEEITPVLYDSISQTDNSSRSRRSLTPPESRHSPPDSGHSSHSSASSEQRLPLRNTHPMQTRSKSGIYKPKVFTSVLEDKEPTSITAALLHPAWSAATHAEYKALLANHTWDVVPLPPSRRAVGCKWIFKIKRNADGSVARYKGRLVVKGHLQEARVDFQETFNPVVKPTTIHVVLALAVSMGWSLRQVDINNAFLNGDLQEEIYMEQPPSFEKQGDNGQPLVCQLSKALYGLKQAPRASFHKLKEFLLVTGFVASKADSLLFIQHSESQLLYVLIYVDDIIVTGNNSQTIDGFVRRLDAQFSLKDLGQLNFFLGIEVQYTSTGVFLNQRKYVLDLLQWAGMDKSNSLPTPMVPTCQLSAHERNPVDDAHLYRSIVGALQYVVITRPDIAFAVNKVYQFMHRPLDVHFKAVKRILRYLRGTLDHGLRFSKSSKLLLEGFSDASWGAAVDDRRSTSGYCVFLGRNPISWSSRKQQVVSRSTAEAEYRSLAHVIAEMVSAAVAVAGNPVQHSKFKHVELDLFFVREKVTQGLFQVGHIPSQEQVADILTKPLSAVLFGKFRSQLRVSVNEANARERKQTSLGHDRRKG</sequence>
<feature type="domain" description="Integrase catalytic" evidence="2">
    <location>
        <begin position="1"/>
        <end position="106"/>
    </location>
</feature>
<dbReference type="InterPro" id="IPR043502">
    <property type="entry name" value="DNA/RNA_pol_sf"/>
</dbReference>
<dbReference type="GO" id="GO:0015074">
    <property type="term" value="P:DNA integration"/>
    <property type="evidence" value="ECO:0007669"/>
    <property type="project" value="InterPro"/>
</dbReference>
<name>A0A8J6CED5_9ROSI</name>
<dbReference type="Proteomes" id="UP000701853">
    <property type="component" value="Chromosome 13"/>
</dbReference>
<feature type="compositionally biased region" description="Low complexity" evidence="1">
    <location>
        <begin position="246"/>
        <end position="258"/>
    </location>
</feature>
<reference evidence="3 4" key="1">
    <citation type="journal article" date="2021" name="bioRxiv">
        <title>The Gossypium anomalum genome as a resource for cotton improvement and evolutionary analysis of hybrid incompatibility.</title>
        <authorList>
            <person name="Grover C.E."/>
            <person name="Yuan D."/>
            <person name="Arick M.A."/>
            <person name="Miller E.R."/>
            <person name="Hu G."/>
            <person name="Peterson D.G."/>
            <person name="Wendel J.F."/>
            <person name="Udall J.A."/>
        </authorList>
    </citation>
    <scope>NUCLEOTIDE SEQUENCE [LARGE SCALE GENOMIC DNA]</scope>
    <source>
        <strain evidence="3">JFW-Udall</strain>
        <tissue evidence="3">Leaf</tissue>
    </source>
</reference>
<dbReference type="InterPro" id="IPR036397">
    <property type="entry name" value="RNaseH_sf"/>
</dbReference>
<dbReference type="SUPFAM" id="SSF53098">
    <property type="entry name" value="Ribonuclease H-like"/>
    <property type="match status" value="1"/>
</dbReference>
<evidence type="ECO:0000313" key="3">
    <source>
        <dbReference type="EMBL" id="KAG8471937.1"/>
    </source>
</evidence>
<evidence type="ECO:0000259" key="2">
    <source>
        <dbReference type="PROSITE" id="PS50994"/>
    </source>
</evidence>
<dbReference type="GO" id="GO:0003676">
    <property type="term" value="F:nucleic acid binding"/>
    <property type="evidence" value="ECO:0007669"/>
    <property type="project" value="InterPro"/>
</dbReference>
<accession>A0A8J6CED5</accession>
<dbReference type="Gene3D" id="3.30.420.10">
    <property type="entry name" value="Ribonuclease H-like superfamily/Ribonuclease H"/>
    <property type="match status" value="1"/>
</dbReference>
<gene>
    <name evidence="3" type="ORF">CXB51_036877</name>
</gene>
<dbReference type="PROSITE" id="PS50994">
    <property type="entry name" value="INTEGRASE"/>
    <property type="match status" value="1"/>
</dbReference>
<dbReference type="PANTHER" id="PTHR11439">
    <property type="entry name" value="GAG-POL-RELATED RETROTRANSPOSON"/>
    <property type="match status" value="1"/>
</dbReference>
<dbReference type="PANTHER" id="PTHR11439:SF467">
    <property type="entry name" value="INTEGRASE CATALYTIC DOMAIN-CONTAINING PROTEIN"/>
    <property type="match status" value="1"/>
</dbReference>
<protein>
    <recommendedName>
        <fullName evidence="2">Integrase catalytic domain-containing protein</fullName>
    </recommendedName>
</protein>
<dbReference type="AlphaFoldDB" id="A0A8J6CED5"/>
<dbReference type="InterPro" id="IPR001584">
    <property type="entry name" value="Integrase_cat-core"/>
</dbReference>
<feature type="region of interest" description="Disordered" evidence="1">
    <location>
        <begin position="201"/>
        <end position="276"/>
    </location>
</feature>
<evidence type="ECO:0000256" key="1">
    <source>
        <dbReference type="SAM" id="MobiDB-lite"/>
    </source>
</evidence>
<dbReference type="CDD" id="cd09272">
    <property type="entry name" value="RNase_HI_RT_Ty1"/>
    <property type="match status" value="1"/>
</dbReference>
<dbReference type="InterPro" id="IPR012337">
    <property type="entry name" value="RNaseH-like_sf"/>
</dbReference>
<dbReference type="SUPFAM" id="SSF56672">
    <property type="entry name" value="DNA/RNA polymerases"/>
    <property type="match status" value="1"/>
</dbReference>